<dbReference type="EMBL" id="DVNZ01000228">
    <property type="protein sequence ID" value="HIU94928.1"/>
    <property type="molecule type" value="Genomic_DNA"/>
</dbReference>
<evidence type="ECO:0000313" key="2">
    <source>
        <dbReference type="Proteomes" id="UP000824128"/>
    </source>
</evidence>
<comment type="caution">
    <text evidence="1">The sequence shown here is derived from an EMBL/GenBank/DDBJ whole genome shotgun (WGS) entry which is preliminary data.</text>
</comment>
<gene>
    <name evidence="1" type="ORF">IAD24_07185</name>
</gene>
<name>A0A9D1ST88_9FIRM</name>
<reference evidence="1" key="1">
    <citation type="submission" date="2020-10" db="EMBL/GenBank/DDBJ databases">
        <authorList>
            <person name="Gilroy R."/>
        </authorList>
    </citation>
    <scope>NUCLEOTIDE SEQUENCE</scope>
    <source>
        <strain evidence="1">ChiGjej2B2-16831</strain>
    </source>
</reference>
<proteinExistence type="predicted"/>
<reference evidence="1" key="2">
    <citation type="journal article" date="2021" name="PeerJ">
        <title>Extensive microbial diversity within the chicken gut microbiome revealed by metagenomics and culture.</title>
        <authorList>
            <person name="Gilroy R."/>
            <person name="Ravi A."/>
            <person name="Getino M."/>
            <person name="Pursley I."/>
            <person name="Horton D.L."/>
            <person name="Alikhan N.F."/>
            <person name="Baker D."/>
            <person name="Gharbi K."/>
            <person name="Hall N."/>
            <person name="Watson M."/>
            <person name="Adriaenssens E.M."/>
            <person name="Foster-Nyarko E."/>
            <person name="Jarju S."/>
            <person name="Secka A."/>
            <person name="Antonio M."/>
            <person name="Oren A."/>
            <person name="Chaudhuri R.R."/>
            <person name="La Ragione R."/>
            <person name="Hildebrand F."/>
            <person name="Pallen M.J."/>
        </authorList>
    </citation>
    <scope>NUCLEOTIDE SEQUENCE</scope>
    <source>
        <strain evidence="1">ChiGjej2B2-16831</strain>
    </source>
</reference>
<organism evidence="1 2">
    <name type="scientific">Candidatus Aphodomorpha intestinavium</name>
    <dbReference type="NCBI Taxonomy" id="2840672"/>
    <lineage>
        <taxon>Bacteria</taxon>
        <taxon>Bacillati</taxon>
        <taxon>Bacillota</taxon>
        <taxon>Clostridia</taxon>
        <taxon>Eubacteriales</taxon>
        <taxon>Candidatus Aphodomorpha</taxon>
    </lineage>
</organism>
<sequence>MIFPDTELKALLLVPAAEQKDIRAFISRYFVEDAMPDELVTDEKVRVVYYETEGSKLGNDPHITKKYLEFDIYVKEDSLYNVSTDRLCRRDKKISQRLKDLLTGSRYVCGLRFTWEDDYHLGAKTIGYRRFHTVFSYKQTS</sequence>
<dbReference type="AlphaFoldDB" id="A0A9D1ST88"/>
<protein>
    <submittedName>
        <fullName evidence="1">Uncharacterized protein</fullName>
    </submittedName>
</protein>
<accession>A0A9D1ST88</accession>
<evidence type="ECO:0000313" key="1">
    <source>
        <dbReference type="EMBL" id="HIU94928.1"/>
    </source>
</evidence>
<dbReference type="Proteomes" id="UP000824128">
    <property type="component" value="Unassembled WGS sequence"/>
</dbReference>